<reference evidence="4 5" key="1">
    <citation type="submission" date="2017-08" db="EMBL/GenBank/DDBJ databases">
        <title>The Vibrio qinghaiensis sp.-Q67 is a luminous bacteria isolated firstly from Qinghai lake, Qinghai province, China, which has been proved to be very sensitive to detect environmental and food pollutants. Therefore, complete genome analysis of V. qinghaiensis sp.-Q67 highlights the potential application of this strain on detection of hazards in the contaminated environments.</title>
        <authorList>
            <person name="Gong L."/>
        </authorList>
    </citation>
    <scope>NUCLEOTIDE SEQUENCE [LARGE SCALE GENOMIC DNA]</scope>
    <source>
        <strain evidence="4 5">Q67</strain>
    </source>
</reference>
<dbReference type="InterPro" id="IPR013762">
    <property type="entry name" value="Integrase-like_cat_sf"/>
</dbReference>
<dbReference type="Gene3D" id="1.10.150.130">
    <property type="match status" value="1"/>
</dbReference>
<feature type="domain" description="Tyr recombinase" evidence="3">
    <location>
        <begin position="129"/>
        <end position="312"/>
    </location>
</feature>
<dbReference type="InterPro" id="IPR002104">
    <property type="entry name" value="Integrase_catalytic"/>
</dbReference>
<keyword evidence="5" id="KW-1185">Reference proteome</keyword>
<dbReference type="KEGG" id="vqi:CCZ37_15645"/>
<dbReference type="SUPFAM" id="SSF56349">
    <property type="entry name" value="DNA breaking-rejoining enzymes"/>
    <property type="match status" value="1"/>
</dbReference>
<dbReference type="EMBL" id="CP022742">
    <property type="protein sequence ID" value="ASU23998.1"/>
    <property type="molecule type" value="Genomic_DNA"/>
</dbReference>
<dbReference type="AlphaFoldDB" id="A0A223N2L9"/>
<dbReference type="Gene3D" id="1.10.443.10">
    <property type="entry name" value="Intergrase catalytic core"/>
    <property type="match status" value="1"/>
</dbReference>
<sequence length="319" mass="36653">MKKNIPLITDPMILKQKVTEFSDTVCFEQFQHLTHWQYSKNSALAMTKDWNHFVTFCKIRCVTPLPGSTTAVRQFIETEARVRKYATIRRYMVTIGIIHHLLSMKDPTQNRLTQLSLFRLKGEKGDDAKQATPLTKKHLLALDIQLIHSPHKKDIRDLAIYYVMFECALKRSELKKLSTGQVLTVDGQMKIIVGNVDYYLSQSASLALKKWLQLLNKESNIVFCSIDRHGNISNRSLNDASIFRILRHAGQRLGMFELRFSGQSTRVGAAQELAKQGYKIQDIQQFGRWLSPAMPAQYIGKLDIAESEQMKFKVIKAFD</sequence>
<keyword evidence="1" id="KW-0238">DNA-binding</keyword>
<keyword evidence="2" id="KW-0233">DNA recombination</keyword>
<dbReference type="SUPFAM" id="SSF47823">
    <property type="entry name" value="lambda integrase-like, N-terminal domain"/>
    <property type="match status" value="1"/>
</dbReference>
<dbReference type="Pfam" id="PF00589">
    <property type="entry name" value="Phage_integrase"/>
    <property type="match status" value="1"/>
</dbReference>
<evidence type="ECO:0000313" key="5">
    <source>
        <dbReference type="Proteomes" id="UP000215148"/>
    </source>
</evidence>
<dbReference type="RefSeq" id="WP_094501434.1">
    <property type="nucleotide sequence ID" value="NZ_CAWNHI010000002.1"/>
</dbReference>
<dbReference type="InterPro" id="IPR011010">
    <property type="entry name" value="DNA_brk_join_enz"/>
</dbReference>
<gene>
    <name evidence="4" type="ORF">CCZ37_15645</name>
</gene>
<dbReference type="InterPro" id="IPR010998">
    <property type="entry name" value="Integrase_recombinase_N"/>
</dbReference>
<dbReference type="PROSITE" id="PS51898">
    <property type="entry name" value="TYR_RECOMBINASE"/>
    <property type="match status" value="1"/>
</dbReference>
<proteinExistence type="predicted"/>
<accession>A0A223N2L9</accession>
<name>A0A223N2L9_9VIBR</name>
<dbReference type="GO" id="GO:0006310">
    <property type="term" value="P:DNA recombination"/>
    <property type="evidence" value="ECO:0007669"/>
    <property type="project" value="UniProtKB-KW"/>
</dbReference>
<organism evidence="4 5">
    <name type="scientific">Vibrio qinghaiensis</name>
    <dbReference type="NCBI Taxonomy" id="2025808"/>
    <lineage>
        <taxon>Bacteria</taxon>
        <taxon>Pseudomonadati</taxon>
        <taxon>Pseudomonadota</taxon>
        <taxon>Gammaproteobacteria</taxon>
        <taxon>Vibrionales</taxon>
        <taxon>Vibrionaceae</taxon>
        <taxon>Vibrio</taxon>
    </lineage>
</organism>
<dbReference type="GO" id="GO:0003677">
    <property type="term" value="F:DNA binding"/>
    <property type="evidence" value="ECO:0007669"/>
    <property type="project" value="UniProtKB-KW"/>
</dbReference>
<evidence type="ECO:0000313" key="4">
    <source>
        <dbReference type="EMBL" id="ASU23998.1"/>
    </source>
</evidence>
<evidence type="ECO:0000256" key="2">
    <source>
        <dbReference type="ARBA" id="ARBA00023172"/>
    </source>
</evidence>
<dbReference type="Proteomes" id="UP000215148">
    <property type="component" value="Chromosome 2"/>
</dbReference>
<protein>
    <submittedName>
        <fullName evidence="4">Integrase</fullName>
    </submittedName>
</protein>
<evidence type="ECO:0000256" key="1">
    <source>
        <dbReference type="ARBA" id="ARBA00023125"/>
    </source>
</evidence>
<evidence type="ECO:0000259" key="3">
    <source>
        <dbReference type="PROSITE" id="PS51898"/>
    </source>
</evidence>
<dbReference type="GO" id="GO:0015074">
    <property type="term" value="P:DNA integration"/>
    <property type="evidence" value="ECO:0007669"/>
    <property type="project" value="InterPro"/>
</dbReference>